<protein>
    <recommendedName>
        <fullName evidence="4">Type II toxin-antitoxin system YafQ family toxin</fullName>
    </recommendedName>
</protein>
<dbReference type="InterPro" id="IPR035093">
    <property type="entry name" value="RelE/ParE_toxin_dom_sf"/>
</dbReference>
<dbReference type="RefSeq" id="WP_203630516.1">
    <property type="nucleotide sequence ID" value="NZ_BNJR01000016.1"/>
</dbReference>
<keyword evidence="3" id="KW-1185">Reference proteome</keyword>
<dbReference type="PANTHER" id="PTHR40588">
    <property type="entry name" value="MRNA INTERFERASE TOXIN YAFQ"/>
    <property type="match status" value="1"/>
</dbReference>
<proteinExistence type="predicted"/>
<sequence length="100" mass="11676">MIRKQTNRFKHSLKRLAKRHYPIELIGKVVDAIEAQDKRLLKKANDHPLKNNWQGYRAFHPGRLAKGNHQVLDNWIVIYTVNDEEVIVLTLIDTGSHDIL</sequence>
<dbReference type="InterPro" id="IPR004386">
    <property type="entry name" value="Toxin_YafQ-like"/>
</dbReference>
<dbReference type="NCBIfam" id="TIGR02385">
    <property type="entry name" value="RelE_StbE"/>
    <property type="match status" value="1"/>
</dbReference>
<comment type="caution">
    <text evidence="2">The sequence shown here is derived from an EMBL/GenBank/DDBJ whole genome shotgun (WGS) entry which is preliminary data.</text>
</comment>
<dbReference type="Pfam" id="PF15738">
    <property type="entry name" value="YafQ_toxin"/>
    <property type="match status" value="1"/>
</dbReference>
<dbReference type="EMBL" id="BNJR01000016">
    <property type="protein sequence ID" value="GHP14523.1"/>
    <property type="molecule type" value="Genomic_DNA"/>
</dbReference>
<evidence type="ECO:0000313" key="2">
    <source>
        <dbReference type="EMBL" id="GHP14523.1"/>
    </source>
</evidence>
<name>A0ABQ3W033_9LACO</name>
<keyword evidence="1" id="KW-1277">Toxin-antitoxin system</keyword>
<organism evidence="2 3">
    <name type="scientific">Lentilactobacillus fungorum</name>
    <dbReference type="NCBI Taxonomy" id="2201250"/>
    <lineage>
        <taxon>Bacteria</taxon>
        <taxon>Bacillati</taxon>
        <taxon>Bacillota</taxon>
        <taxon>Bacilli</taxon>
        <taxon>Lactobacillales</taxon>
        <taxon>Lactobacillaceae</taxon>
        <taxon>Lentilactobacillus</taxon>
    </lineage>
</organism>
<dbReference type="InterPro" id="IPR007712">
    <property type="entry name" value="RelE/ParE_toxin"/>
</dbReference>
<dbReference type="PANTHER" id="PTHR40588:SF1">
    <property type="entry name" value="MRNA INTERFERASE TOXIN YAFQ"/>
    <property type="match status" value="1"/>
</dbReference>
<evidence type="ECO:0000256" key="1">
    <source>
        <dbReference type="ARBA" id="ARBA00022649"/>
    </source>
</evidence>
<dbReference type="Proteomes" id="UP000604765">
    <property type="component" value="Unassembled WGS sequence"/>
</dbReference>
<evidence type="ECO:0008006" key="4">
    <source>
        <dbReference type="Google" id="ProtNLM"/>
    </source>
</evidence>
<dbReference type="SUPFAM" id="SSF143011">
    <property type="entry name" value="RelE-like"/>
    <property type="match status" value="1"/>
</dbReference>
<evidence type="ECO:0000313" key="3">
    <source>
        <dbReference type="Proteomes" id="UP000604765"/>
    </source>
</evidence>
<accession>A0ABQ3W033</accession>
<dbReference type="Gene3D" id="3.30.2310.20">
    <property type="entry name" value="RelE-like"/>
    <property type="match status" value="1"/>
</dbReference>
<reference evidence="2 3" key="1">
    <citation type="journal article" date="2021" name="Int. J. Syst. Evol. Microbiol.">
        <title>Lentilactobacillus fungorum sp. nov., isolated from spent mushroom substrates.</title>
        <authorList>
            <person name="Tohno M."/>
            <person name="Tanizawa Y."/>
            <person name="Kojima Y."/>
            <person name="Sakamoto M."/>
            <person name="Ohkuma M."/>
            <person name="Kobayashi H."/>
        </authorList>
    </citation>
    <scope>NUCLEOTIDE SEQUENCE [LARGE SCALE GENOMIC DNA]</scope>
    <source>
        <strain evidence="2 3">YK48G</strain>
    </source>
</reference>
<gene>
    <name evidence="2" type="ORF">YK48G_19480</name>
</gene>